<name>A0A0A9B683_ARUDO</name>
<dbReference type="PANTHER" id="PTHR36478:SF22">
    <property type="entry name" value="OS04G0616900 PROTEIN"/>
    <property type="match status" value="1"/>
</dbReference>
<dbReference type="EMBL" id="GBRH01240277">
    <property type="protein sequence ID" value="JAD57618.1"/>
    <property type="molecule type" value="Transcribed_RNA"/>
</dbReference>
<accession>A0A0A9B683</accession>
<sequence length="108" mass="12074">MIVDLIAQVPEFNDLLRMPKCPTRPHNVLPIGFSSRLRRHLKGVGRVPASDLARFYLEQKSRLPSSSHCQETASLGLSFEATARLADVLAESVEAGMCPVRRNRYQPT</sequence>
<dbReference type="AlphaFoldDB" id="A0A0A9B683"/>
<dbReference type="PANTHER" id="PTHR36478">
    <property type="entry name" value="OS04G0614237 PROTEIN-RELATED"/>
    <property type="match status" value="1"/>
</dbReference>
<proteinExistence type="predicted"/>
<protein>
    <submittedName>
        <fullName evidence="1">Uncharacterized protein</fullName>
    </submittedName>
</protein>
<evidence type="ECO:0000313" key="1">
    <source>
        <dbReference type="EMBL" id="JAD57618.1"/>
    </source>
</evidence>
<reference evidence="1" key="1">
    <citation type="submission" date="2014-09" db="EMBL/GenBank/DDBJ databases">
        <authorList>
            <person name="Magalhaes I.L.F."/>
            <person name="Oliveira U."/>
            <person name="Santos F.R."/>
            <person name="Vidigal T.H.D.A."/>
            <person name="Brescovit A.D."/>
            <person name="Santos A.J."/>
        </authorList>
    </citation>
    <scope>NUCLEOTIDE SEQUENCE</scope>
    <source>
        <tissue evidence="1">Shoot tissue taken approximately 20 cm above the soil surface</tissue>
    </source>
</reference>
<reference evidence="1" key="2">
    <citation type="journal article" date="2015" name="Data Brief">
        <title>Shoot transcriptome of the giant reed, Arundo donax.</title>
        <authorList>
            <person name="Barrero R.A."/>
            <person name="Guerrero F.D."/>
            <person name="Moolhuijzen P."/>
            <person name="Goolsby J.A."/>
            <person name="Tidwell J."/>
            <person name="Bellgard S.E."/>
            <person name="Bellgard M.I."/>
        </authorList>
    </citation>
    <scope>NUCLEOTIDE SEQUENCE</scope>
    <source>
        <tissue evidence="1">Shoot tissue taken approximately 20 cm above the soil surface</tissue>
    </source>
</reference>
<organism evidence="1">
    <name type="scientific">Arundo donax</name>
    <name type="common">Giant reed</name>
    <name type="synonym">Donax arundinaceus</name>
    <dbReference type="NCBI Taxonomy" id="35708"/>
    <lineage>
        <taxon>Eukaryota</taxon>
        <taxon>Viridiplantae</taxon>
        <taxon>Streptophyta</taxon>
        <taxon>Embryophyta</taxon>
        <taxon>Tracheophyta</taxon>
        <taxon>Spermatophyta</taxon>
        <taxon>Magnoliopsida</taxon>
        <taxon>Liliopsida</taxon>
        <taxon>Poales</taxon>
        <taxon>Poaceae</taxon>
        <taxon>PACMAD clade</taxon>
        <taxon>Arundinoideae</taxon>
        <taxon>Arundineae</taxon>
        <taxon>Arundo</taxon>
    </lineage>
</organism>